<dbReference type="PANTHER" id="PTHR31672">
    <property type="entry name" value="BNACNNG10540D PROTEIN"/>
    <property type="match status" value="1"/>
</dbReference>
<dbReference type="SUPFAM" id="SSF81383">
    <property type="entry name" value="F-box domain"/>
    <property type="match status" value="1"/>
</dbReference>
<dbReference type="AlphaFoldDB" id="A0A835KRD1"/>
<dbReference type="Pfam" id="PF12937">
    <property type="entry name" value="F-box-like"/>
    <property type="match status" value="1"/>
</dbReference>
<organism evidence="3 4">
    <name type="scientific">Digitaria exilis</name>
    <dbReference type="NCBI Taxonomy" id="1010633"/>
    <lineage>
        <taxon>Eukaryota</taxon>
        <taxon>Viridiplantae</taxon>
        <taxon>Streptophyta</taxon>
        <taxon>Embryophyta</taxon>
        <taxon>Tracheophyta</taxon>
        <taxon>Spermatophyta</taxon>
        <taxon>Magnoliopsida</taxon>
        <taxon>Liliopsida</taxon>
        <taxon>Poales</taxon>
        <taxon>Poaceae</taxon>
        <taxon>PACMAD clade</taxon>
        <taxon>Panicoideae</taxon>
        <taxon>Panicodae</taxon>
        <taxon>Paniceae</taxon>
        <taxon>Anthephorinae</taxon>
        <taxon>Digitaria</taxon>
    </lineage>
</organism>
<comment type="caution">
    <text evidence="3">The sequence shown here is derived from an EMBL/GenBank/DDBJ whole genome shotgun (WGS) entry which is preliminary data.</text>
</comment>
<dbReference type="CDD" id="cd22157">
    <property type="entry name" value="F-box_AtFBW1-like"/>
    <property type="match status" value="1"/>
</dbReference>
<dbReference type="OrthoDB" id="692435at2759"/>
<name>A0A835KRD1_9POAL</name>
<evidence type="ECO:0000313" key="4">
    <source>
        <dbReference type="Proteomes" id="UP000636709"/>
    </source>
</evidence>
<dbReference type="InterPro" id="IPR050796">
    <property type="entry name" value="SCF_F-box_component"/>
</dbReference>
<evidence type="ECO:0000259" key="2">
    <source>
        <dbReference type="PROSITE" id="PS50181"/>
    </source>
</evidence>
<feature type="compositionally biased region" description="Low complexity" evidence="1">
    <location>
        <begin position="27"/>
        <end position="38"/>
    </location>
</feature>
<dbReference type="InterPro" id="IPR001810">
    <property type="entry name" value="F-box_dom"/>
</dbReference>
<feature type="compositionally biased region" description="Low complexity" evidence="1">
    <location>
        <begin position="101"/>
        <end position="112"/>
    </location>
</feature>
<dbReference type="PANTHER" id="PTHR31672:SF2">
    <property type="entry name" value="F-BOX DOMAIN-CONTAINING PROTEIN"/>
    <property type="match status" value="1"/>
</dbReference>
<feature type="compositionally biased region" description="Low complexity" evidence="1">
    <location>
        <begin position="1"/>
        <end position="18"/>
    </location>
</feature>
<dbReference type="EMBL" id="JACEFO010000740">
    <property type="protein sequence ID" value="KAF8758130.1"/>
    <property type="molecule type" value="Genomic_DNA"/>
</dbReference>
<dbReference type="PROSITE" id="PS50181">
    <property type="entry name" value="FBOX"/>
    <property type="match status" value="1"/>
</dbReference>
<dbReference type="InterPro" id="IPR036047">
    <property type="entry name" value="F-box-like_dom_sf"/>
</dbReference>
<feature type="domain" description="F-box" evidence="2">
    <location>
        <begin position="200"/>
        <end position="247"/>
    </location>
</feature>
<protein>
    <recommendedName>
        <fullName evidence="2">F-box domain-containing protein</fullName>
    </recommendedName>
</protein>
<evidence type="ECO:0000256" key="1">
    <source>
        <dbReference type="SAM" id="MobiDB-lite"/>
    </source>
</evidence>
<sequence length="310" mass="33650">MASSSRRPSRANSAASPPLLAPPPAAPRNSAPDAGARRAPPPPRARAPVPAGPRTSAPVAGARRDPPPPRSRAPAAQMPAAPRTSAPDTGARRVPPPPRARAPAAGRRTSAPVAGTHRAPPPPRTRAPAAQPLRPRSTCGPQPRAVDEEEPRGPQLRARFPRGSASLLPRLAGLQQMPRTELEPAPMAEFSRSPEQLCLSLTVADLPKDILSEILLLLPPKSILRCRAVCKAWCAVTSDRDFLLAHHRRQPPRRLLTFLRDVDYGWEFDDKNRGCGVLCRGCRHSQSRVPVRCQVSWHRLYGDLLLQLRL</sequence>
<dbReference type="Proteomes" id="UP000636709">
    <property type="component" value="Unassembled WGS sequence"/>
</dbReference>
<keyword evidence="4" id="KW-1185">Reference proteome</keyword>
<accession>A0A835KRD1</accession>
<feature type="compositionally biased region" description="Low complexity" evidence="1">
    <location>
        <begin position="72"/>
        <end position="83"/>
    </location>
</feature>
<feature type="compositionally biased region" description="Low complexity" evidence="1">
    <location>
        <begin position="46"/>
        <end position="61"/>
    </location>
</feature>
<gene>
    <name evidence="3" type="ORF">HU200_010645</name>
</gene>
<proteinExistence type="predicted"/>
<feature type="region of interest" description="Disordered" evidence="1">
    <location>
        <begin position="1"/>
        <end position="159"/>
    </location>
</feature>
<evidence type="ECO:0000313" key="3">
    <source>
        <dbReference type="EMBL" id="KAF8758130.1"/>
    </source>
</evidence>
<dbReference type="SMART" id="SM00256">
    <property type="entry name" value="FBOX"/>
    <property type="match status" value="1"/>
</dbReference>
<reference evidence="3" key="1">
    <citation type="submission" date="2020-07" db="EMBL/GenBank/DDBJ databases">
        <title>Genome sequence and genetic diversity analysis of an under-domesticated orphan crop, white fonio (Digitaria exilis).</title>
        <authorList>
            <person name="Bennetzen J.L."/>
            <person name="Chen S."/>
            <person name="Ma X."/>
            <person name="Wang X."/>
            <person name="Yssel A.E.J."/>
            <person name="Chaluvadi S.R."/>
            <person name="Johnson M."/>
            <person name="Gangashetty P."/>
            <person name="Hamidou F."/>
            <person name="Sanogo M.D."/>
            <person name="Zwaenepoel A."/>
            <person name="Wallace J."/>
            <person name="Van De Peer Y."/>
            <person name="Van Deynze A."/>
        </authorList>
    </citation>
    <scope>NUCLEOTIDE SEQUENCE</scope>
    <source>
        <tissue evidence="3">Leaves</tissue>
    </source>
</reference>
<feature type="compositionally biased region" description="Low complexity" evidence="1">
    <location>
        <begin position="126"/>
        <end position="136"/>
    </location>
</feature>
<dbReference type="Gene3D" id="1.20.1280.50">
    <property type="match status" value="1"/>
</dbReference>